<proteinExistence type="predicted"/>
<feature type="transmembrane region" description="Helical" evidence="1">
    <location>
        <begin position="122"/>
        <end position="144"/>
    </location>
</feature>
<dbReference type="GO" id="GO:0042925">
    <property type="term" value="F:benzoate transmembrane transporter activity"/>
    <property type="evidence" value="ECO:0007669"/>
    <property type="project" value="InterPro"/>
</dbReference>
<keyword evidence="1" id="KW-0812">Transmembrane</keyword>
<feature type="transmembrane region" description="Helical" evidence="1">
    <location>
        <begin position="246"/>
        <end position="276"/>
    </location>
</feature>
<dbReference type="AlphaFoldDB" id="A0A165ZH63"/>
<gene>
    <name evidence="2" type="primary">ydcO</name>
    <name evidence="2" type="ORF">PsAD2_01717</name>
</gene>
<dbReference type="RefSeq" id="WP_068004856.1">
    <property type="nucleotide sequence ID" value="NZ_FOFM01000009.1"/>
</dbReference>
<feature type="transmembrane region" description="Helical" evidence="1">
    <location>
        <begin position="349"/>
        <end position="382"/>
    </location>
</feature>
<evidence type="ECO:0000313" key="3">
    <source>
        <dbReference type="Proteomes" id="UP000076577"/>
    </source>
</evidence>
<feature type="transmembrane region" description="Helical" evidence="1">
    <location>
        <begin position="44"/>
        <end position="63"/>
    </location>
</feature>
<accession>A0A165ZH63</accession>
<evidence type="ECO:0000256" key="1">
    <source>
        <dbReference type="SAM" id="Phobius"/>
    </source>
</evidence>
<feature type="transmembrane region" description="Helical" evidence="1">
    <location>
        <begin position="89"/>
        <end position="110"/>
    </location>
</feature>
<dbReference type="STRING" id="989403.SAMN05421798_10947"/>
<dbReference type="PANTHER" id="PTHR30199">
    <property type="entry name" value="MFS FAMILY TRANSPORTER, PREDICTED SUBSTRATE BENZOATE"/>
    <property type="match status" value="1"/>
</dbReference>
<dbReference type="InterPro" id="IPR004711">
    <property type="entry name" value="Benzoate_Transporter"/>
</dbReference>
<dbReference type="PATRIC" id="fig|989403.3.peg.1827"/>
<feature type="transmembrane region" description="Helical" evidence="1">
    <location>
        <begin position="195"/>
        <end position="220"/>
    </location>
</feature>
<dbReference type="GO" id="GO:0005886">
    <property type="term" value="C:plasma membrane"/>
    <property type="evidence" value="ECO:0007669"/>
    <property type="project" value="TreeGrafter"/>
</dbReference>
<feature type="transmembrane region" description="Helical" evidence="1">
    <location>
        <begin position="288"/>
        <end position="312"/>
    </location>
</feature>
<organism evidence="2 3">
    <name type="scientific">Pseudovibrio axinellae</name>
    <dbReference type="NCBI Taxonomy" id="989403"/>
    <lineage>
        <taxon>Bacteria</taxon>
        <taxon>Pseudomonadati</taxon>
        <taxon>Pseudomonadota</taxon>
        <taxon>Alphaproteobacteria</taxon>
        <taxon>Hyphomicrobiales</taxon>
        <taxon>Stappiaceae</taxon>
        <taxon>Pseudovibrio</taxon>
    </lineage>
</organism>
<dbReference type="OrthoDB" id="9792424at2"/>
<keyword evidence="3" id="KW-1185">Reference proteome</keyword>
<feature type="transmembrane region" description="Helical" evidence="1">
    <location>
        <begin position="150"/>
        <end position="183"/>
    </location>
</feature>
<dbReference type="Pfam" id="PF03594">
    <property type="entry name" value="BenE"/>
    <property type="match status" value="1"/>
</dbReference>
<dbReference type="EMBL" id="LMCB01000012">
    <property type="protein sequence ID" value="KZL19895.1"/>
    <property type="molecule type" value="Genomic_DNA"/>
</dbReference>
<comment type="caution">
    <text evidence="2">The sequence shown here is derived from an EMBL/GenBank/DDBJ whole genome shotgun (WGS) entry which is preliminary data.</text>
</comment>
<reference evidence="2 3" key="1">
    <citation type="journal article" date="2016" name="Front. Microbiol.">
        <title>Comparative Genomic Analysis Reveals a Diverse Repertoire of Genes Involved in Prokaryote-Eukaryote Interactions within the Pseudovibrio Genus.</title>
        <authorList>
            <person name="Romano S."/>
            <person name="Fernandez-Guerra A."/>
            <person name="Reen F.J."/>
            <person name="Glockner F.O."/>
            <person name="Crowley S.P."/>
            <person name="O'Sullivan O."/>
            <person name="Cotter P.D."/>
            <person name="Adams C."/>
            <person name="Dobson A.D."/>
            <person name="O'Gara F."/>
        </authorList>
    </citation>
    <scope>NUCLEOTIDE SEQUENCE [LARGE SCALE GENOMIC DNA]</scope>
    <source>
        <strain evidence="2 3">Ad2</strain>
    </source>
</reference>
<name>A0A165ZH63_9HYPH</name>
<dbReference type="PANTHER" id="PTHR30199:SF0">
    <property type="entry name" value="INNER MEMBRANE PROTEIN YDCO"/>
    <property type="match status" value="1"/>
</dbReference>
<keyword evidence="1" id="KW-1133">Transmembrane helix</keyword>
<dbReference type="NCBIfam" id="TIGR00843">
    <property type="entry name" value="benE"/>
    <property type="match status" value="1"/>
</dbReference>
<evidence type="ECO:0000313" key="2">
    <source>
        <dbReference type="EMBL" id="KZL19895.1"/>
    </source>
</evidence>
<dbReference type="Proteomes" id="UP000076577">
    <property type="component" value="Unassembled WGS sequence"/>
</dbReference>
<feature type="transmembrane region" description="Helical" evidence="1">
    <location>
        <begin position="12"/>
        <end position="32"/>
    </location>
</feature>
<keyword evidence="1" id="KW-0472">Membrane</keyword>
<sequence>MHSSFSASATSAGILSAFVGFASSFAIVLHGLSAVGATPEQATSGLMALAIAMGLCSILFSLWKRMPITVAWSTPSAALLATSGIPEQGFSAAVGAFIFASVLVVITGLWRPLGRFVELIPVTLAQAMLAGVILPLCLIPFEAVTQLPALALPIVLTWFVIGQISRLFAVPAALLCFFVVLYFQADLSELTSLAAVQAPVFVMPVFSLSALIGIGIPIYIVTMASQNIPGISILRSFGYQPTPGPLFSWTGIASTLSAVFGGHGVCLAAITAAICANEDAHKEPSKRYWAAVVAGIVCVIFGVFAAGLVGLVELAPRILIGSVAGLALIATLTTSVQGMLKEEKGREPAILTFLITASGLSFFGIGAAFWGLLVGLVLKFWLDWRQKGLRSEPTVEEA</sequence>
<protein>
    <submittedName>
        <fullName evidence="2">Inner membrane protein YdcO</fullName>
    </submittedName>
</protein>
<feature type="transmembrane region" description="Helical" evidence="1">
    <location>
        <begin position="318"/>
        <end position="337"/>
    </location>
</feature>